<keyword evidence="3" id="KW-0240">DNA-directed RNA polymerase</keyword>
<evidence type="ECO:0000256" key="3">
    <source>
        <dbReference type="ARBA" id="ARBA00022478"/>
    </source>
</evidence>
<keyword evidence="4" id="KW-0804">Transcription</keyword>
<comment type="similarity">
    <text evidence="2">Belongs to the eukaryotic RPA49/POLR1E RNA polymerase subunit family.</text>
</comment>
<evidence type="ECO:0000313" key="8">
    <source>
        <dbReference type="Proteomes" id="UP001530293"/>
    </source>
</evidence>
<evidence type="ECO:0000256" key="4">
    <source>
        <dbReference type="ARBA" id="ARBA00023163"/>
    </source>
</evidence>
<keyword evidence="5" id="KW-0539">Nucleus</keyword>
<dbReference type="Proteomes" id="UP001530293">
    <property type="component" value="Unassembled WGS sequence"/>
</dbReference>
<name>A0ABD3MAM9_9STRA</name>
<keyword evidence="8" id="KW-1185">Reference proteome</keyword>
<evidence type="ECO:0000313" key="7">
    <source>
        <dbReference type="EMBL" id="KAL3761049.1"/>
    </source>
</evidence>
<protein>
    <recommendedName>
        <fullName evidence="9">DNA-directed RNA polymerase I subunit rpa49</fullName>
    </recommendedName>
</protein>
<evidence type="ECO:0000256" key="1">
    <source>
        <dbReference type="ARBA" id="ARBA00004604"/>
    </source>
</evidence>
<gene>
    <name evidence="7" type="ORF">ACHAWU_005186</name>
</gene>
<comment type="caution">
    <text evidence="7">The sequence shown here is derived from an EMBL/GenBank/DDBJ whole genome shotgun (WGS) entry which is preliminary data.</text>
</comment>
<comment type="subcellular location">
    <subcellularLocation>
        <location evidence="1">Nucleus</location>
        <location evidence="1">Nucleolus</location>
    </subcellularLocation>
</comment>
<feature type="compositionally biased region" description="Basic residues" evidence="6">
    <location>
        <begin position="10"/>
        <end position="25"/>
    </location>
</feature>
<evidence type="ECO:0000256" key="6">
    <source>
        <dbReference type="SAM" id="MobiDB-lite"/>
    </source>
</evidence>
<dbReference type="AlphaFoldDB" id="A0ABD3MAM9"/>
<evidence type="ECO:0000256" key="2">
    <source>
        <dbReference type="ARBA" id="ARBA00009430"/>
    </source>
</evidence>
<feature type="region of interest" description="Disordered" evidence="6">
    <location>
        <begin position="1"/>
        <end position="40"/>
    </location>
</feature>
<dbReference type="InterPro" id="IPR009668">
    <property type="entry name" value="RNA_pol-assoc_fac_A49-like"/>
</dbReference>
<proteinExistence type="inferred from homology"/>
<reference evidence="7 8" key="1">
    <citation type="submission" date="2024-10" db="EMBL/GenBank/DDBJ databases">
        <title>Updated reference genomes for cyclostephanoid diatoms.</title>
        <authorList>
            <person name="Roberts W.R."/>
            <person name="Alverson A.J."/>
        </authorList>
    </citation>
    <scope>NUCLEOTIDE SEQUENCE [LARGE SCALE GENOMIC DNA]</scope>
    <source>
        <strain evidence="7 8">AJA232-27</strain>
    </source>
</reference>
<dbReference type="EMBL" id="JALLBG020000161">
    <property type="protein sequence ID" value="KAL3761049.1"/>
    <property type="molecule type" value="Genomic_DNA"/>
</dbReference>
<organism evidence="7 8">
    <name type="scientific">Discostella pseudostelligera</name>
    <dbReference type="NCBI Taxonomy" id="259834"/>
    <lineage>
        <taxon>Eukaryota</taxon>
        <taxon>Sar</taxon>
        <taxon>Stramenopiles</taxon>
        <taxon>Ochrophyta</taxon>
        <taxon>Bacillariophyta</taxon>
        <taxon>Coscinodiscophyceae</taxon>
        <taxon>Thalassiosirophycidae</taxon>
        <taxon>Stephanodiscales</taxon>
        <taxon>Stephanodiscaceae</taxon>
        <taxon>Discostella</taxon>
    </lineage>
</organism>
<sequence length="508" mass="54312">MASTSASVGPKKRKAPSRTTAKHHPASAPPKSRIGRVSATTAVGVEVTPINPEHDPIVVSFPRGVPASIATTSDSDEIATNSPPPRFTCSKLKESSSRGRVISGEDDDCTYTASAQGRGHDGRLTKVYVGIYNKKSKTLKLVPAAEKGTVFALEQKVKGYTPNVVNGSLLIGGGAQTQNNDVGVSTTGTVSAANQVQLLVESFGSRKKQKVMASRAANKVNIHSVVGSGDVMMKSVTKQEGISAENKKKIEEGGGTKLNANDAALEQARMKLLPPYDINADAPSKVYNAQLISGDAAWDQVSRIVEKVLKTKESENDPDWIDALLGKNKSHRPQSITNLLSTIHPTTPKKTNKGGGGGGGANYRIKVAFFLFLTLKFHTKLQRKNGVIEGATLDDCITELYVPHDVAARLIELFASEMDGPNNGYVMSKQQKSKLTAHILILFVIASGNEMKVSSINQLCRDIKLDEKEAMLFLREAGFTVKKSGGGDIGVSLSVPLTFPPPKRGKRT</sequence>
<accession>A0ABD3MAM9</accession>
<dbReference type="Pfam" id="PF06870">
    <property type="entry name" value="RNA_pol_I_A49"/>
    <property type="match status" value="1"/>
</dbReference>
<evidence type="ECO:0008006" key="9">
    <source>
        <dbReference type="Google" id="ProtNLM"/>
    </source>
</evidence>
<dbReference type="GO" id="GO:0005730">
    <property type="term" value="C:nucleolus"/>
    <property type="evidence" value="ECO:0007669"/>
    <property type="project" value="UniProtKB-SubCell"/>
</dbReference>
<dbReference type="GO" id="GO:0000428">
    <property type="term" value="C:DNA-directed RNA polymerase complex"/>
    <property type="evidence" value="ECO:0007669"/>
    <property type="project" value="UniProtKB-KW"/>
</dbReference>
<evidence type="ECO:0000256" key="5">
    <source>
        <dbReference type="ARBA" id="ARBA00023242"/>
    </source>
</evidence>
<dbReference type="PANTHER" id="PTHR14440">
    <property type="entry name" value="DNA-DIRECTED RNA POLYMERASE I SUBUNIT RPA49"/>
    <property type="match status" value="1"/>
</dbReference>